<dbReference type="EMBL" id="JAOAOG010000231">
    <property type="protein sequence ID" value="KAJ6238950.1"/>
    <property type="molecule type" value="Genomic_DNA"/>
</dbReference>
<dbReference type="InterPro" id="IPR023214">
    <property type="entry name" value="HAD_sf"/>
</dbReference>
<dbReference type="InterPro" id="IPR006439">
    <property type="entry name" value="HAD-SF_hydro_IA"/>
</dbReference>
<proteinExistence type="predicted"/>
<dbReference type="SUPFAM" id="SSF56784">
    <property type="entry name" value="HAD-like"/>
    <property type="match status" value="1"/>
</dbReference>
<dbReference type="SFLD" id="SFLDG01129">
    <property type="entry name" value="C1.5:_HAD__Beta-PGM__Phosphata"/>
    <property type="match status" value="1"/>
</dbReference>
<dbReference type="PANTHER" id="PTHR18901:SF38">
    <property type="entry name" value="PSEUDOURIDINE-5'-PHOSPHATASE"/>
    <property type="match status" value="1"/>
</dbReference>
<dbReference type="Gene3D" id="3.40.50.1000">
    <property type="entry name" value="HAD superfamily/HAD-like"/>
    <property type="match status" value="1"/>
</dbReference>
<evidence type="ECO:0000313" key="2">
    <source>
        <dbReference type="Proteomes" id="UP001150062"/>
    </source>
</evidence>
<name>A0ABQ8Y2X0_9EUKA</name>
<dbReference type="Pfam" id="PF13419">
    <property type="entry name" value="HAD_2"/>
    <property type="match status" value="1"/>
</dbReference>
<dbReference type="SFLD" id="SFLDS00003">
    <property type="entry name" value="Haloacid_Dehalogenase"/>
    <property type="match status" value="1"/>
</dbReference>
<dbReference type="InterPro" id="IPR023198">
    <property type="entry name" value="PGP-like_dom2"/>
</dbReference>
<dbReference type="PANTHER" id="PTHR18901">
    <property type="entry name" value="2-DEOXYGLUCOSE-6-PHOSPHATE PHOSPHATASE 2"/>
    <property type="match status" value="1"/>
</dbReference>
<dbReference type="InterPro" id="IPR036412">
    <property type="entry name" value="HAD-like_sf"/>
</dbReference>
<evidence type="ECO:0000313" key="1">
    <source>
        <dbReference type="EMBL" id="KAJ6238950.1"/>
    </source>
</evidence>
<comment type="caution">
    <text evidence="1">The sequence shown here is derived from an EMBL/GenBank/DDBJ whole genome shotgun (WGS) entry which is preliminary data.</text>
</comment>
<keyword evidence="2" id="KW-1185">Reference proteome</keyword>
<gene>
    <name evidence="1" type="ORF">M0813_25533</name>
</gene>
<accession>A0ABQ8Y2X0</accession>
<protein>
    <submittedName>
        <fullName evidence="1">2-deoxyglucose-6-phosphate phosphatase 2</fullName>
    </submittedName>
</protein>
<dbReference type="Gene3D" id="1.10.150.240">
    <property type="entry name" value="Putative phosphatase, domain 2"/>
    <property type="match status" value="1"/>
</dbReference>
<dbReference type="NCBIfam" id="TIGR01509">
    <property type="entry name" value="HAD-SF-IA-v3"/>
    <property type="match status" value="1"/>
</dbReference>
<dbReference type="InterPro" id="IPR041492">
    <property type="entry name" value="HAD_2"/>
</dbReference>
<reference evidence="1" key="1">
    <citation type="submission" date="2022-08" db="EMBL/GenBank/DDBJ databases">
        <title>Novel sulfate-reducing endosymbionts in the free-living metamonad Anaeramoeba.</title>
        <authorList>
            <person name="Jerlstrom-Hultqvist J."/>
            <person name="Cepicka I."/>
            <person name="Gallot-Lavallee L."/>
            <person name="Salas-Leiva D."/>
            <person name="Curtis B.A."/>
            <person name="Zahonova K."/>
            <person name="Pipaliya S."/>
            <person name="Dacks J."/>
            <person name="Roger A.J."/>
        </authorList>
    </citation>
    <scope>NUCLEOTIDE SEQUENCE</scope>
    <source>
        <strain evidence="1">Schooner1</strain>
    </source>
</reference>
<sequence length="228" mass="25345">MEKPIKGVIFDLDGLLLGTETIATTTTQKMLDLHCSTKQKFLMSTKLKMLGKTMRDAVAIVLETHPVNLGLEEYLEEFNQRLYEVFPTCSEMPGAIRLVRHLHEAGIPIAVATGSSSKALFTKVEHREWFKTCFGDKWVSGDHVQKSKPDPEGFLIAASKIGIKPENCLVFEDSPSGVQAAINGGMKVIQVNDIQQIIENSPKSDSLLNSLEEFVPEKWGLPPYETNK</sequence>
<organism evidence="1 2">
    <name type="scientific">Anaeramoeba flamelloides</name>
    <dbReference type="NCBI Taxonomy" id="1746091"/>
    <lineage>
        <taxon>Eukaryota</taxon>
        <taxon>Metamonada</taxon>
        <taxon>Anaeramoebidae</taxon>
        <taxon>Anaeramoeba</taxon>
    </lineage>
</organism>
<dbReference type="Proteomes" id="UP001150062">
    <property type="component" value="Unassembled WGS sequence"/>
</dbReference>